<dbReference type="Proteomes" id="UP000218810">
    <property type="component" value="Unassembled WGS sequence"/>
</dbReference>
<gene>
    <name evidence="4" type="ORF">CEY15_11500</name>
</gene>
<proteinExistence type="predicted"/>
<keyword evidence="5" id="KW-1185">Reference proteome</keyword>
<dbReference type="CDD" id="cd05379">
    <property type="entry name" value="CAP_bacterial"/>
    <property type="match status" value="1"/>
</dbReference>
<evidence type="ECO:0000313" key="4">
    <source>
        <dbReference type="EMBL" id="PAY22937.1"/>
    </source>
</evidence>
<evidence type="ECO:0000256" key="1">
    <source>
        <dbReference type="SAM" id="MobiDB-lite"/>
    </source>
</evidence>
<keyword evidence="2" id="KW-0732">Signal</keyword>
<dbReference type="InterPro" id="IPR035940">
    <property type="entry name" value="CAP_sf"/>
</dbReference>
<dbReference type="OrthoDB" id="68195at2"/>
<sequence length="188" mass="20235">MIRTNNRAVSRGAAASLLLVASMAVSGCAEWGPAVDPELPSGDSWSRAEVEPPAEASPVEERTNVQRSENGLPTLDASEKLRDSACAKADDMIARDYWGHHAPDGSGDPFMFIREAGVDYSTAAENLFYSTPGGPDAVDSWMESPGHRENIVNPNFTSVGVCERTAAYQGLPEAHLYVQHFATPLSER</sequence>
<dbReference type="RefSeq" id="WP_095718564.1">
    <property type="nucleotide sequence ID" value="NZ_NTGA01000019.1"/>
</dbReference>
<comment type="caution">
    <text evidence="4">The sequence shown here is derived from an EMBL/GenBank/DDBJ whole genome shotgun (WGS) entry which is preliminary data.</text>
</comment>
<feature type="domain" description="SCP" evidence="3">
    <location>
        <begin position="62"/>
        <end position="161"/>
    </location>
</feature>
<dbReference type="PROSITE" id="PS51257">
    <property type="entry name" value="PROKAR_LIPOPROTEIN"/>
    <property type="match status" value="1"/>
</dbReference>
<dbReference type="AlphaFoldDB" id="A0A2A2WP09"/>
<dbReference type="Pfam" id="PF00188">
    <property type="entry name" value="CAP"/>
    <property type="match status" value="1"/>
</dbReference>
<evidence type="ECO:0000259" key="3">
    <source>
        <dbReference type="Pfam" id="PF00188"/>
    </source>
</evidence>
<evidence type="ECO:0000313" key="5">
    <source>
        <dbReference type="Proteomes" id="UP000218810"/>
    </source>
</evidence>
<dbReference type="SUPFAM" id="SSF55797">
    <property type="entry name" value="PR-1-like"/>
    <property type="match status" value="1"/>
</dbReference>
<name>A0A2A2WP09_9ACTN</name>
<dbReference type="PANTHER" id="PTHR31157">
    <property type="entry name" value="SCP DOMAIN-CONTAINING PROTEIN"/>
    <property type="match status" value="1"/>
</dbReference>
<feature type="signal peptide" evidence="2">
    <location>
        <begin position="1"/>
        <end position="29"/>
    </location>
</feature>
<evidence type="ECO:0000256" key="2">
    <source>
        <dbReference type="SAM" id="SignalP"/>
    </source>
</evidence>
<accession>A0A2A2WP09</accession>
<dbReference type="PANTHER" id="PTHR31157:SF1">
    <property type="entry name" value="SCP DOMAIN-CONTAINING PROTEIN"/>
    <property type="match status" value="1"/>
</dbReference>
<organism evidence="4 5">
    <name type="scientific">Dietzia natronolimnaea</name>
    <dbReference type="NCBI Taxonomy" id="161920"/>
    <lineage>
        <taxon>Bacteria</taxon>
        <taxon>Bacillati</taxon>
        <taxon>Actinomycetota</taxon>
        <taxon>Actinomycetes</taxon>
        <taxon>Mycobacteriales</taxon>
        <taxon>Dietziaceae</taxon>
        <taxon>Dietzia</taxon>
    </lineage>
</organism>
<reference evidence="5" key="1">
    <citation type="submission" date="2017-09" db="EMBL/GenBank/DDBJ databases">
        <authorList>
            <person name="Zhang Y."/>
            <person name="Huang X."/>
            <person name="Liu J."/>
            <person name="Lu L."/>
            <person name="Peng K."/>
        </authorList>
    </citation>
    <scope>NUCLEOTIDE SEQUENCE [LARGE SCALE GENOMIC DNA]</scope>
    <source>
        <strain evidence="5">S-XJ-1</strain>
    </source>
</reference>
<dbReference type="EMBL" id="NTGA01000019">
    <property type="protein sequence ID" value="PAY22937.1"/>
    <property type="molecule type" value="Genomic_DNA"/>
</dbReference>
<dbReference type="InterPro" id="IPR014044">
    <property type="entry name" value="CAP_dom"/>
</dbReference>
<feature type="region of interest" description="Disordered" evidence="1">
    <location>
        <begin position="35"/>
        <end position="79"/>
    </location>
</feature>
<protein>
    <recommendedName>
        <fullName evidence="3">SCP domain-containing protein</fullName>
    </recommendedName>
</protein>
<dbReference type="Gene3D" id="3.40.33.10">
    <property type="entry name" value="CAP"/>
    <property type="match status" value="1"/>
</dbReference>
<feature type="chain" id="PRO_5038546584" description="SCP domain-containing protein" evidence="2">
    <location>
        <begin position="30"/>
        <end position="188"/>
    </location>
</feature>